<feature type="transmembrane region" description="Helical" evidence="1">
    <location>
        <begin position="476"/>
        <end position="494"/>
    </location>
</feature>
<sequence>MNTIFLFETQCSMKHWSSYAIAIILVGIGIFCGNNFNMSVGDGIYLNSPYTIGFMTGLLSLAVIFFAIIYAIQQLFKDQDSNFDRVLFSFPLSPNKYLNGRFATYFSRTFLSFVFLISGFIIGQNLRSASEIQDYFNGWYYIYPLLIFGFLNCFLVCSFLFFISFTTRKKLLVVVGGLLLYVFYMIALVFSNSPFMAGNLPQSSEAQHLSAITDPFGLSSYFLAANNFNIYQKNSQIVPLSGILLLNRIIYFTISTALLFVTYRLFSFSNAAAKRTKKNNITISESSVIDFGEYKTTNLNFGSIVGIASTMSFTRIDLIYLFKSITIPAISILLLFFTGMEMYAEIEKGIRLPQKFASSGLMAVTISENFHLLGLLTMAYFINDLYWRSQNSGFVLIEKSTYFSGNKLAGHLFSASVLLLFFTGILITEGLIFQWIYNYFHVDWFAYWGVLLFNTFPLILFSGFILLINDSIRNRFLALGTSILAVLLFTGPLSKKLISYPILRIFSDYTGVYSDFNRYGPYAISFAERLIFGVVLIFLLWKLNKLAKTKKWNIKSSILVITFLTVGIFSANLFMKGFIPKDEQKALNNAADYEVKFQKYENSPQPVVTGVNTEIQLYPDSNSYQIQGQYSMVNQTDKIIDRVLVNFSPDLKIKSAAFITSMERRSISNDVAEIILKKPLQPNETATLDFKLSYQWYPVNGHQSFNSIIENGSFMRISRYYPTIGYQKDRETEDERIRKEYRLGKFDQLRKPEAPEIFKNDFINLDMTISTNKTQTAVGTGDLTKHWMKNNRNYFQYKVQSIPFRFGISSAEYEQKNILYRGIIVNVLYQKKHTENVDHLINNIKLTLDYCIQNFGPYPFKNITFAEISSFTKGFAATAYPSAVFMPENMIFHANINADKKQDVINELAGHELSHLWWGNSQINPDEREGAVMLTETLAMYTEMMLYKKMHGEAKMKERLKMHQQIYDSEKGLSENQPLYKVTAENTHISYSKGAVAMVKLSELLGENKVNMALKNFLENNRYPKKPRSVDLLNEFYKIAPNKKNEIDRLFKKI</sequence>
<feature type="transmembrane region" description="Helical" evidence="1">
    <location>
        <begin position="553"/>
        <end position="575"/>
    </location>
</feature>
<gene>
    <name evidence="3" type="ORF">BB021_00935</name>
</gene>
<dbReference type="InterPro" id="IPR014782">
    <property type="entry name" value="Peptidase_M1_dom"/>
</dbReference>
<organism evidence="3 4">
    <name type="scientific">Elizabethkingia ursingii</name>
    <dbReference type="NCBI Taxonomy" id="1756150"/>
    <lineage>
        <taxon>Bacteria</taxon>
        <taxon>Pseudomonadati</taxon>
        <taxon>Bacteroidota</taxon>
        <taxon>Flavobacteriia</taxon>
        <taxon>Flavobacteriales</taxon>
        <taxon>Weeksellaceae</taxon>
        <taxon>Elizabethkingia</taxon>
    </lineage>
</organism>
<proteinExistence type="predicted"/>
<feature type="transmembrane region" description="Helical" evidence="1">
    <location>
        <begin position="142"/>
        <end position="164"/>
    </location>
</feature>
<feature type="transmembrane region" description="Helical" evidence="1">
    <location>
        <begin position="16"/>
        <end position="38"/>
    </location>
</feature>
<evidence type="ECO:0000259" key="2">
    <source>
        <dbReference type="Pfam" id="PF01433"/>
    </source>
</evidence>
<dbReference type="Gene3D" id="1.10.390.10">
    <property type="entry name" value="Neutral Protease Domain 2"/>
    <property type="match status" value="1"/>
</dbReference>
<feature type="transmembrane region" description="Helical" evidence="1">
    <location>
        <begin position="445"/>
        <end position="469"/>
    </location>
</feature>
<feature type="transmembrane region" description="Helical" evidence="1">
    <location>
        <begin position="370"/>
        <end position="387"/>
    </location>
</feature>
<dbReference type="GO" id="GO:0004177">
    <property type="term" value="F:aminopeptidase activity"/>
    <property type="evidence" value="ECO:0007669"/>
    <property type="project" value="UniProtKB-KW"/>
</dbReference>
<evidence type="ECO:0000313" key="3">
    <source>
        <dbReference type="EMBL" id="OPB92993.1"/>
    </source>
</evidence>
<keyword evidence="3" id="KW-0031">Aminopeptidase</keyword>
<dbReference type="RefSeq" id="WP_078778002.1">
    <property type="nucleotide sequence ID" value="NZ_MBDS01000002.1"/>
</dbReference>
<keyword evidence="1" id="KW-1133">Transmembrane helix</keyword>
<dbReference type="Proteomes" id="UP000190016">
    <property type="component" value="Unassembled WGS sequence"/>
</dbReference>
<feature type="transmembrane region" description="Helical" evidence="1">
    <location>
        <begin position="102"/>
        <end position="122"/>
    </location>
</feature>
<feature type="transmembrane region" description="Helical" evidence="1">
    <location>
        <begin position="171"/>
        <end position="190"/>
    </location>
</feature>
<keyword evidence="4" id="KW-1185">Reference proteome</keyword>
<keyword evidence="1" id="KW-0812">Transmembrane</keyword>
<feature type="transmembrane region" description="Helical" evidence="1">
    <location>
        <begin position="408"/>
        <end position="433"/>
    </location>
</feature>
<protein>
    <submittedName>
        <fullName evidence="3">Aminopeptidase</fullName>
    </submittedName>
</protein>
<dbReference type="EMBL" id="MBDS01000002">
    <property type="protein sequence ID" value="OPB92993.1"/>
    <property type="molecule type" value="Genomic_DNA"/>
</dbReference>
<feature type="transmembrane region" description="Helical" evidence="1">
    <location>
        <begin position="318"/>
        <end position="337"/>
    </location>
</feature>
<keyword evidence="1" id="KW-0472">Membrane</keyword>
<reference evidence="3 4" key="1">
    <citation type="submission" date="2016-07" db="EMBL/GenBank/DDBJ databases">
        <title>Revisiting the Taxonomy of the Elizabethkingia Genus based on Whole-Genome Sequencing, Optical Mapping, and MALDI-TOF.</title>
        <authorList>
            <person name="Nicholson A.C."/>
        </authorList>
    </citation>
    <scope>NUCLEOTIDE SEQUENCE [LARGE SCALE GENOMIC DNA]</scope>
    <source>
        <strain evidence="3 4">C1558</strain>
    </source>
</reference>
<keyword evidence="3" id="KW-0378">Hydrolase</keyword>
<accession>A0ABX3NBA5</accession>
<feature type="transmembrane region" description="Helical" evidence="1">
    <location>
        <begin position="50"/>
        <end position="72"/>
    </location>
</feature>
<feature type="transmembrane region" description="Helical" evidence="1">
    <location>
        <begin position="249"/>
        <end position="266"/>
    </location>
</feature>
<dbReference type="InterPro" id="IPR027268">
    <property type="entry name" value="Peptidase_M4/M1_CTD_sf"/>
</dbReference>
<evidence type="ECO:0000256" key="1">
    <source>
        <dbReference type="SAM" id="Phobius"/>
    </source>
</evidence>
<name>A0ABX3NBA5_9FLAO</name>
<dbReference type="SUPFAM" id="SSF55486">
    <property type="entry name" value="Metalloproteases ('zincins'), catalytic domain"/>
    <property type="match status" value="1"/>
</dbReference>
<comment type="caution">
    <text evidence="3">The sequence shown here is derived from an EMBL/GenBank/DDBJ whole genome shotgun (WGS) entry which is preliminary data.</text>
</comment>
<keyword evidence="3" id="KW-0645">Protease</keyword>
<feature type="transmembrane region" description="Helical" evidence="1">
    <location>
        <begin position="519"/>
        <end position="541"/>
    </location>
</feature>
<evidence type="ECO:0000313" key="4">
    <source>
        <dbReference type="Proteomes" id="UP000190016"/>
    </source>
</evidence>
<dbReference type="Pfam" id="PF01433">
    <property type="entry name" value="Peptidase_M1"/>
    <property type="match status" value="1"/>
</dbReference>
<feature type="domain" description="Peptidase M1 membrane alanine aminopeptidase" evidence="2">
    <location>
        <begin position="848"/>
        <end position="1050"/>
    </location>
</feature>